<protein>
    <recommendedName>
        <fullName evidence="7">Probable Ufm1-specific protease 2</fullName>
    </recommendedName>
</protein>
<keyword evidence="2" id="KW-0645">Protease</keyword>
<dbReference type="InterPro" id="IPR058757">
    <property type="entry name" value="UFSP2_MPN_N"/>
</dbReference>
<sequence length="645" mass="73159">MPPNAHPPVKICDKLIQRLTAVSDTTMVGCLYGLPVIPPFKENAYYVWAATGKEKNMAQPQHPNGPPDLEVLTEVIPCGIDPLGLFVILQEEHAHLMDKINLLLEALPENFLNSTDPVILARIGPDTPLTAFLHSEGQLMPVEFETVTPEEIEKQVQFIRIKGRLTINCPQTEKDIQFSLRHLIEKVLCPYGTFHMMNSDVVFVHTWTTRKKFSGTGWAGNETLSTPDHEGCEVTNLDDEAETVGDLLRHLKQEEVIDDGFGPVPDKKKPKEVQEKETLNFRLLLKMSGEACSSKTLNCSPVFHYEKREFKNVTIPLKIDTIGVVRKTMKIPDIMELLKGTVQRQVHEMGRSVLSELKLRGSVSLPEVFHFKPEPVGHFCSFVYNRRGTCTNFSEFRKHFHKILLLPTDRPHFRRANAFQFQDDDVSQKALVNVHEGLKTGSTGGKVYLVQGKYSYHHYMQDKFDDDGWGCAYRSLQTIISWFRHQGYTGTEIPTHGQIQKCLVEMGDKDKKFLNSKQWIGSTEVGYVLEKSCDVQSKILSVSSGEELASKGRDLAHHFTTQGTPIMIGGGVLAHTILGVEWNEDTGDIKWLILDPHFTGNDWQGNGKPNTPHIQQKGWVGWKGPKFWKKDAFYNMCMPQRPKMW</sequence>
<feature type="domain" description="UFSP1/2/DUB catalytic" evidence="8">
    <location>
        <begin position="446"/>
        <end position="637"/>
    </location>
</feature>
<evidence type="ECO:0000256" key="1">
    <source>
        <dbReference type="ARBA" id="ARBA00008552"/>
    </source>
</evidence>
<dbReference type="GO" id="GO:0005783">
    <property type="term" value="C:endoplasmic reticulum"/>
    <property type="evidence" value="ECO:0007669"/>
    <property type="project" value="TreeGrafter"/>
</dbReference>
<evidence type="ECO:0000256" key="7">
    <source>
        <dbReference type="ARBA" id="ARBA00073264"/>
    </source>
</evidence>
<keyword evidence="12" id="KW-1185">Reference proteome</keyword>
<dbReference type="OrthoDB" id="417506at2759"/>
<feature type="domain" description="UFSP2 second" evidence="9">
    <location>
        <begin position="241"/>
        <end position="425"/>
    </location>
</feature>
<dbReference type="GO" id="GO:0071567">
    <property type="term" value="F:deUFMylase activity"/>
    <property type="evidence" value="ECO:0007669"/>
    <property type="project" value="TreeGrafter"/>
</dbReference>
<evidence type="ECO:0000259" key="9">
    <source>
        <dbReference type="Pfam" id="PF20908"/>
    </source>
</evidence>
<keyword evidence="4" id="KW-0378">Hydrolase</keyword>
<gene>
    <name evidence="11" type="ORF">TCAL_05479</name>
</gene>
<organism evidence="11 12">
    <name type="scientific">Tigriopus californicus</name>
    <name type="common">Marine copepod</name>
    <dbReference type="NCBI Taxonomy" id="6832"/>
    <lineage>
        <taxon>Eukaryota</taxon>
        <taxon>Metazoa</taxon>
        <taxon>Ecdysozoa</taxon>
        <taxon>Arthropoda</taxon>
        <taxon>Crustacea</taxon>
        <taxon>Multicrustacea</taxon>
        <taxon>Hexanauplia</taxon>
        <taxon>Copepoda</taxon>
        <taxon>Harpacticoida</taxon>
        <taxon>Harpacticidae</taxon>
        <taxon>Tigriopus</taxon>
    </lineage>
</organism>
<dbReference type="Pfam" id="PF26560">
    <property type="entry name" value="UFSP2_MPN_insect"/>
    <property type="match status" value="1"/>
</dbReference>
<evidence type="ECO:0000259" key="10">
    <source>
        <dbReference type="Pfam" id="PF26560"/>
    </source>
</evidence>
<dbReference type="FunFam" id="3.90.70.130:FF:000001">
    <property type="entry name" value="Probable Ufm1-specific protease 2"/>
    <property type="match status" value="1"/>
</dbReference>
<evidence type="ECO:0000256" key="2">
    <source>
        <dbReference type="ARBA" id="ARBA00022670"/>
    </source>
</evidence>
<dbReference type="Proteomes" id="UP000318571">
    <property type="component" value="Chromosome 3"/>
</dbReference>
<dbReference type="EMBL" id="VCGU01000007">
    <property type="protein sequence ID" value="TRY73519.1"/>
    <property type="molecule type" value="Genomic_DNA"/>
</dbReference>
<evidence type="ECO:0000256" key="6">
    <source>
        <dbReference type="ARBA" id="ARBA00057559"/>
    </source>
</evidence>
<comment type="caution">
    <text evidence="11">The sequence shown here is derived from an EMBL/GenBank/DDBJ whole genome shotgun (WGS) entry which is preliminary data.</text>
</comment>
<dbReference type="PANTHER" id="PTHR48153">
    <property type="entry name" value="UFM1-SPECIFIC PROTEASE 2"/>
    <property type="match status" value="1"/>
</dbReference>
<evidence type="ECO:0000313" key="12">
    <source>
        <dbReference type="Proteomes" id="UP000318571"/>
    </source>
</evidence>
<dbReference type="STRING" id="6832.A0A553P761"/>
<name>A0A553P761_TIGCA</name>
<proteinExistence type="inferred from homology"/>
<dbReference type="PANTHER" id="PTHR48153:SF2">
    <property type="entry name" value="UFM1-SPECIFIC PROTEASE 2"/>
    <property type="match status" value="1"/>
</dbReference>
<feature type="domain" description="UFSP2 N-terminal MPN-like" evidence="10">
    <location>
        <begin position="6"/>
        <end position="152"/>
    </location>
</feature>
<dbReference type="AlphaFoldDB" id="A0A553P761"/>
<dbReference type="GO" id="GO:0005634">
    <property type="term" value="C:nucleus"/>
    <property type="evidence" value="ECO:0007669"/>
    <property type="project" value="TreeGrafter"/>
</dbReference>
<evidence type="ECO:0000256" key="5">
    <source>
        <dbReference type="ARBA" id="ARBA00022807"/>
    </source>
</evidence>
<comment type="function">
    <text evidence="6">Thiol protease which recognizes and hydrolyzes the peptide bond at the C-terminal Gly of UFM1, a ubiquitin-like modifier protein bound to a number of target proteins. Does not hydrolyze SUMO1 or ISG15 ubiquitin-like proteins.</text>
</comment>
<dbReference type="GO" id="GO:0006508">
    <property type="term" value="P:proteolysis"/>
    <property type="evidence" value="ECO:0007669"/>
    <property type="project" value="UniProtKB-KW"/>
</dbReference>
<dbReference type="InterPro" id="IPR049387">
    <property type="entry name" value="UFSP2-like_2nd"/>
</dbReference>
<evidence type="ECO:0000256" key="4">
    <source>
        <dbReference type="ARBA" id="ARBA00022801"/>
    </source>
</evidence>
<accession>A0A553P761</accession>
<evidence type="ECO:0000259" key="8">
    <source>
        <dbReference type="Pfam" id="PF07910"/>
    </source>
</evidence>
<dbReference type="Pfam" id="PF07910">
    <property type="entry name" value="Peptidase_C78"/>
    <property type="match status" value="1"/>
</dbReference>
<dbReference type="InterPro" id="IPR012462">
    <property type="entry name" value="UFSP1/2_DUB_cat"/>
</dbReference>
<reference evidence="11 12" key="1">
    <citation type="journal article" date="2018" name="Nat. Ecol. Evol.">
        <title>Genomic signatures of mitonuclear coevolution across populations of Tigriopus californicus.</title>
        <authorList>
            <person name="Barreto F.S."/>
            <person name="Watson E.T."/>
            <person name="Lima T.G."/>
            <person name="Willett C.S."/>
            <person name="Edmands S."/>
            <person name="Li W."/>
            <person name="Burton R.S."/>
        </authorList>
    </citation>
    <scope>NUCLEOTIDE SEQUENCE [LARGE SCALE GENOMIC DNA]</scope>
    <source>
        <strain evidence="11 12">San Diego</strain>
    </source>
</reference>
<evidence type="ECO:0000256" key="3">
    <source>
        <dbReference type="ARBA" id="ARBA00022786"/>
    </source>
</evidence>
<keyword evidence="3" id="KW-0833">Ubl conjugation pathway</keyword>
<dbReference type="OMA" id="PYFRKGN"/>
<comment type="similarity">
    <text evidence="1">Belongs to the peptidase C78 family.</text>
</comment>
<dbReference type="Gene3D" id="3.90.70.130">
    <property type="match status" value="1"/>
</dbReference>
<keyword evidence="5" id="KW-0788">Thiol protease</keyword>
<evidence type="ECO:0000313" key="11">
    <source>
        <dbReference type="EMBL" id="TRY73519.1"/>
    </source>
</evidence>
<dbReference type="Pfam" id="PF20908">
    <property type="entry name" value="UfSP2_N"/>
    <property type="match status" value="1"/>
</dbReference>